<dbReference type="OrthoDB" id="4332726at2"/>
<dbReference type="Proteomes" id="UP000434582">
    <property type="component" value="Unassembled WGS sequence"/>
</dbReference>
<dbReference type="AlphaFoldDB" id="A0A7X1ZEF0"/>
<dbReference type="Gene3D" id="2.160.20.80">
    <property type="entry name" value="E3 ubiquitin-protein ligase SopA"/>
    <property type="match status" value="1"/>
</dbReference>
<evidence type="ECO:0000313" key="3">
    <source>
        <dbReference type="Proteomes" id="UP000434582"/>
    </source>
</evidence>
<name>A0A7X1ZEF0_9PROT</name>
<sequence>MRGDDPNPQAGLAQDLIEALKAVSLNDVSIPETVWLDSACCGPADHDAQPPEGATPLGAAFLFRKLDPQSLDLARTRAPAAGTARRDLPWRIVRAGEAGSGITPGAGVLSEVLSTSLTQGARFALTAAPGSGRTTVLADVAQDLLRRQLARREDSNRPIVWQLPLFFHARELRATGVGRTLERTAAQAYGLALPLQVLVPAIRLGYFVPIIDGLEDWGNGDRLSTSDPLVAEFLRLMGPKAPFLVAVDSRCVYYTIFDHDRVTGLGERMRDSHDIELVELAPFVGRQAGESFRAAFLRQRRELASLRAGEDVMQDGPPASDSDDDPVETALGRTIEAWVAEHDPNGQLTPDQRRELVHQLALEQFRTATSSLPFERVMDLVYGRITYELRDTFHINASLSEIFRSELFTGDEERGFNFKSQLIWESALVDLLARTAARESIGAKFVGILENGLLLERSSLAFWLHRDIRRNQRRFYGRIARILSHDNPLLPKDRSSEQARNTLVGLMRLLVAFDRLSGKEPPLRMPPGVSFEGAALHDIDFADLDLSGWNFNDTVMRAPHFVNAVLEDCSFRNAYIQALYFQPRKTKGVCNFINARLPGARFALDTFEDLPLSRADLSGSQIEYLLKGKGSADWRRLRAEIDKAVRSSTIIKARDGEAPVPSSGFDADLAAGLAGVPSVRLLADRFIVALDEKKSVLTIESVKPDSAESQTAAGKKKEDKPPAADLQTTSITLPGKAPRFVADISVIGGPRTDVTAGLLVADSTGLQALFWHEDGAEWSGMRRLDARIGAAWTRGSAPPGSRLCWAPTAPCSSMDRTAPFWWPRTTRSTPWAHHGRTCACCRCPIPPRPTSSPPPRITS</sequence>
<comment type="caution">
    <text evidence="2">The sequence shown here is derived from an EMBL/GenBank/DDBJ whole genome shotgun (WGS) entry which is preliminary data.</text>
</comment>
<evidence type="ECO:0000313" key="2">
    <source>
        <dbReference type="EMBL" id="MQX37048.1"/>
    </source>
</evidence>
<organism evidence="2 3">
    <name type="scientific">Roseospira navarrensis</name>
    <dbReference type="NCBI Taxonomy" id="140058"/>
    <lineage>
        <taxon>Bacteria</taxon>
        <taxon>Pseudomonadati</taxon>
        <taxon>Pseudomonadota</taxon>
        <taxon>Alphaproteobacteria</taxon>
        <taxon>Rhodospirillales</taxon>
        <taxon>Rhodospirillaceae</taxon>
        <taxon>Roseospira</taxon>
    </lineage>
</organism>
<dbReference type="EMBL" id="WIVE01000032">
    <property type="protein sequence ID" value="MQX37048.1"/>
    <property type="molecule type" value="Genomic_DNA"/>
</dbReference>
<protein>
    <submittedName>
        <fullName evidence="2">Uncharacterized protein</fullName>
    </submittedName>
</protein>
<reference evidence="2 3" key="1">
    <citation type="submission" date="2019-10" db="EMBL/GenBank/DDBJ databases">
        <title>Draft whole-genome sequence of the purple nonsulfur photosynthetic bacterium Roseospira navarrensis DSM 15114.</title>
        <authorList>
            <person name="Kyndt J.A."/>
            <person name="Meyer T.E."/>
        </authorList>
    </citation>
    <scope>NUCLEOTIDE SEQUENCE [LARGE SCALE GENOMIC DNA]</scope>
    <source>
        <strain evidence="2 3">DSM 15114</strain>
    </source>
</reference>
<keyword evidence="3" id="KW-1185">Reference proteome</keyword>
<dbReference type="SUPFAM" id="SSF141571">
    <property type="entry name" value="Pentapeptide repeat-like"/>
    <property type="match status" value="1"/>
</dbReference>
<dbReference type="RefSeq" id="WP_153344139.1">
    <property type="nucleotide sequence ID" value="NZ_WIVE01000032.1"/>
</dbReference>
<feature type="region of interest" description="Disordered" evidence="1">
    <location>
        <begin position="703"/>
        <end position="730"/>
    </location>
</feature>
<evidence type="ECO:0000256" key="1">
    <source>
        <dbReference type="SAM" id="MobiDB-lite"/>
    </source>
</evidence>
<proteinExistence type="predicted"/>
<gene>
    <name evidence="2" type="ORF">GHC57_11020</name>
</gene>
<accession>A0A7X1ZEF0</accession>